<dbReference type="SUPFAM" id="SSF49452">
    <property type="entry name" value="Starch-binding domain-like"/>
    <property type="match status" value="1"/>
</dbReference>
<sequence>MTAPAVVHGTIEAPGPCVALLTWSDHTGRVVGRRRSRDLTFRLTLVPGRYRVDVEDDRPLADPRRHGGTHVVLDLRPGDVLEQPLQLEKVAPLRGVVEADELPERHARVHVRHEDGRSWELRTDAHGRFLAAGLPAGALTLTAYDARRSACVAEVTVAADRPETFVRIDTPTATVAVRLTLPDGVAVPAAQGNLVDTRTGQQHPIRVRDGVGAVSGLVPGCYDLVLAPSRGVLGGTFALGPVAVDAMVVTEVVVERSAVVTGRVLDGATGLGLLAAPVSLLDADGTELERTRTDSRGHFVLGRDLRTAGELTVVVSGGPERRHVQRVAIADVEVRTGRRVDLGAIVLPASCTAHWSPRLHVTAMTLPATRV</sequence>
<keyword evidence="2" id="KW-1185">Reference proteome</keyword>
<dbReference type="Proteomes" id="UP000198649">
    <property type="component" value="Unassembled WGS sequence"/>
</dbReference>
<protein>
    <recommendedName>
        <fullName evidence="3">Carboxypeptidase regulatory-like domain-containing protein</fullName>
    </recommendedName>
</protein>
<dbReference type="EMBL" id="FOQG01000001">
    <property type="protein sequence ID" value="SFH64806.1"/>
    <property type="molecule type" value="Genomic_DNA"/>
</dbReference>
<accession>A0A1I3BRU7</accession>
<reference evidence="1 2" key="1">
    <citation type="submission" date="2016-10" db="EMBL/GenBank/DDBJ databases">
        <authorList>
            <person name="de Groot N.N."/>
        </authorList>
    </citation>
    <scope>NUCLEOTIDE SEQUENCE [LARGE SCALE GENOMIC DNA]</scope>
    <source>
        <strain evidence="1 2">CGMCC 1.11156</strain>
    </source>
</reference>
<dbReference type="STRING" id="1005945.SAMN05216561_101286"/>
<evidence type="ECO:0000313" key="2">
    <source>
        <dbReference type="Proteomes" id="UP000198649"/>
    </source>
</evidence>
<organism evidence="1 2">
    <name type="scientific">Nocardioides psychrotolerans</name>
    <dbReference type="NCBI Taxonomy" id="1005945"/>
    <lineage>
        <taxon>Bacteria</taxon>
        <taxon>Bacillati</taxon>
        <taxon>Actinomycetota</taxon>
        <taxon>Actinomycetes</taxon>
        <taxon>Propionibacteriales</taxon>
        <taxon>Nocardioidaceae</taxon>
        <taxon>Nocardioides</taxon>
    </lineage>
</organism>
<evidence type="ECO:0000313" key="1">
    <source>
        <dbReference type="EMBL" id="SFH64806.1"/>
    </source>
</evidence>
<proteinExistence type="predicted"/>
<dbReference type="OrthoDB" id="9792386at2"/>
<dbReference type="RefSeq" id="WP_143099618.1">
    <property type="nucleotide sequence ID" value="NZ_BKAF01000001.1"/>
</dbReference>
<dbReference type="GO" id="GO:0030246">
    <property type="term" value="F:carbohydrate binding"/>
    <property type="evidence" value="ECO:0007669"/>
    <property type="project" value="InterPro"/>
</dbReference>
<evidence type="ECO:0008006" key="3">
    <source>
        <dbReference type="Google" id="ProtNLM"/>
    </source>
</evidence>
<name>A0A1I3BRU7_9ACTN</name>
<dbReference type="InterPro" id="IPR013784">
    <property type="entry name" value="Carb-bd-like_fold"/>
</dbReference>
<dbReference type="AlphaFoldDB" id="A0A1I3BRU7"/>
<gene>
    <name evidence="1" type="ORF">SAMN05216561_101286</name>
</gene>